<evidence type="ECO:0000256" key="8">
    <source>
        <dbReference type="SAM" id="MobiDB-lite"/>
    </source>
</evidence>
<evidence type="ECO:0000256" key="4">
    <source>
        <dbReference type="ARBA" id="ARBA00022946"/>
    </source>
</evidence>
<reference evidence="9" key="1">
    <citation type="journal article" date="2023" name="GigaByte">
        <title>Genome assembly of the bearded iris, Iris pallida Lam.</title>
        <authorList>
            <person name="Bruccoleri R.E."/>
            <person name="Oakeley E.J."/>
            <person name="Faust A.M.E."/>
            <person name="Altorfer M."/>
            <person name="Dessus-Babus S."/>
            <person name="Burckhardt D."/>
            <person name="Oertli M."/>
            <person name="Naumann U."/>
            <person name="Petersen F."/>
            <person name="Wong J."/>
        </authorList>
    </citation>
    <scope>NUCLEOTIDE SEQUENCE</scope>
    <source>
        <strain evidence="9">GSM-AAB239-AS_SAM_17_03QT</strain>
    </source>
</reference>
<organism evidence="9 10">
    <name type="scientific">Iris pallida</name>
    <name type="common">Sweet iris</name>
    <dbReference type="NCBI Taxonomy" id="29817"/>
    <lineage>
        <taxon>Eukaryota</taxon>
        <taxon>Viridiplantae</taxon>
        <taxon>Streptophyta</taxon>
        <taxon>Embryophyta</taxon>
        <taxon>Tracheophyta</taxon>
        <taxon>Spermatophyta</taxon>
        <taxon>Magnoliopsida</taxon>
        <taxon>Liliopsida</taxon>
        <taxon>Asparagales</taxon>
        <taxon>Iridaceae</taxon>
        <taxon>Iridoideae</taxon>
        <taxon>Irideae</taxon>
        <taxon>Iris</taxon>
    </lineage>
</organism>
<evidence type="ECO:0000256" key="2">
    <source>
        <dbReference type="ARBA" id="ARBA00022528"/>
    </source>
</evidence>
<dbReference type="InterPro" id="IPR023222">
    <property type="entry name" value="PsbQ-like_dom_sf"/>
</dbReference>
<keyword evidence="5" id="KW-0793">Thylakoid</keyword>
<evidence type="ECO:0000313" key="9">
    <source>
        <dbReference type="EMBL" id="KAJ6839472.1"/>
    </source>
</evidence>
<name>A0AAX6HFG8_IRIPA</name>
<dbReference type="Proteomes" id="UP001140949">
    <property type="component" value="Unassembled WGS sequence"/>
</dbReference>
<dbReference type="AlphaFoldDB" id="A0AAX6HFG8"/>
<dbReference type="GO" id="GO:0009535">
    <property type="term" value="C:chloroplast thylakoid membrane"/>
    <property type="evidence" value="ECO:0007669"/>
    <property type="project" value="UniProtKB-SubCell"/>
</dbReference>
<dbReference type="PANTHER" id="PTHR33399:SF6">
    <property type="entry name" value="PSBQ-LIKE PROTEIN 3, CHLOROPLASTIC"/>
    <property type="match status" value="1"/>
</dbReference>
<dbReference type="GO" id="GO:0009767">
    <property type="term" value="P:photosynthetic electron transport chain"/>
    <property type="evidence" value="ECO:0007669"/>
    <property type="project" value="TreeGrafter"/>
</dbReference>
<evidence type="ECO:0000256" key="3">
    <source>
        <dbReference type="ARBA" id="ARBA00022640"/>
    </source>
</evidence>
<sequence>MASAMSLVQLASPHPLCRQQSSQRQQTDKPHKPHDLLLLRRRRSAMTSSVLLLLPLSLSSPDAASSFELRLTVPDQTVEEAEATIRSHARDLLDIKPFLESESWREAQLALRESSAYLKQDIYTIIQGKPGGQRAILRKLYSELFNNVTKVCMCVWFLCSFRPFLVLTTDSLSGEKKRMQLDYAARDKDASTVKDCYTNIVTALDEILSKI</sequence>
<comment type="caution">
    <text evidence="9">The sequence shown here is derived from an EMBL/GenBank/DDBJ whole genome shotgun (WGS) entry which is preliminary data.</text>
</comment>
<keyword evidence="6" id="KW-0472">Membrane</keyword>
<dbReference type="InterPro" id="IPR054099">
    <property type="entry name" value="PSII_PsbQ_pln"/>
</dbReference>
<reference evidence="9" key="2">
    <citation type="submission" date="2023-04" db="EMBL/GenBank/DDBJ databases">
        <authorList>
            <person name="Bruccoleri R.E."/>
            <person name="Oakeley E.J."/>
            <person name="Faust A.-M."/>
            <person name="Dessus-Babus S."/>
            <person name="Altorfer M."/>
            <person name="Burckhardt D."/>
            <person name="Oertli M."/>
            <person name="Naumann U."/>
            <person name="Petersen F."/>
            <person name="Wong J."/>
        </authorList>
    </citation>
    <scope>NUCLEOTIDE SEQUENCE</scope>
    <source>
        <strain evidence="9">GSM-AAB239-AS_SAM_17_03QT</strain>
        <tissue evidence="9">Leaf</tissue>
    </source>
</reference>
<dbReference type="GO" id="GO:0019898">
    <property type="term" value="C:extrinsic component of membrane"/>
    <property type="evidence" value="ECO:0007669"/>
    <property type="project" value="InterPro"/>
</dbReference>
<dbReference type="EMBL" id="JANAVB010009999">
    <property type="protein sequence ID" value="KAJ6839472.1"/>
    <property type="molecule type" value="Genomic_DNA"/>
</dbReference>
<gene>
    <name evidence="9" type="ORF">M6B38_315040</name>
</gene>
<keyword evidence="10" id="KW-1185">Reference proteome</keyword>
<keyword evidence="3" id="KW-0934">Plastid</keyword>
<keyword evidence="4" id="KW-0809">Transit peptide</keyword>
<accession>A0AAX6HFG8</accession>
<comment type="subcellular location">
    <subcellularLocation>
        <location evidence="1">Plastid</location>
        <location evidence="1">Chloroplast thylakoid membrane</location>
    </subcellularLocation>
</comment>
<dbReference type="PANTHER" id="PTHR33399">
    <property type="entry name" value="OXYGEN-EVOLVING ENHANCER PROTEIN 3-1, CHLOROPLASTIC"/>
    <property type="match status" value="1"/>
</dbReference>
<dbReference type="InterPro" id="IPR008797">
    <property type="entry name" value="PSII_PsbQ"/>
</dbReference>
<evidence type="ECO:0000256" key="1">
    <source>
        <dbReference type="ARBA" id="ARBA00004334"/>
    </source>
</evidence>
<dbReference type="GO" id="GO:0005509">
    <property type="term" value="F:calcium ion binding"/>
    <property type="evidence" value="ECO:0007669"/>
    <property type="project" value="InterPro"/>
</dbReference>
<feature type="region of interest" description="Disordered" evidence="8">
    <location>
        <begin position="12"/>
        <end position="34"/>
    </location>
</feature>
<evidence type="ECO:0000313" key="10">
    <source>
        <dbReference type="Proteomes" id="UP001140949"/>
    </source>
</evidence>
<dbReference type="Gene3D" id="1.20.120.290">
    <property type="entry name" value="Oxygen-evolving enhancer protein 3 (PsbQ), four-helix up-down bundle"/>
    <property type="match status" value="2"/>
</dbReference>
<evidence type="ECO:0000256" key="7">
    <source>
        <dbReference type="ARBA" id="ARBA00035649"/>
    </source>
</evidence>
<keyword evidence="2" id="KW-0150">Chloroplast</keyword>
<evidence type="ECO:0000256" key="6">
    <source>
        <dbReference type="ARBA" id="ARBA00023136"/>
    </source>
</evidence>
<dbReference type="Pfam" id="PF05757">
    <property type="entry name" value="PsbQ"/>
    <property type="match status" value="1"/>
</dbReference>
<dbReference type="GO" id="GO:0009654">
    <property type="term" value="C:photosystem II oxygen evolving complex"/>
    <property type="evidence" value="ECO:0007669"/>
    <property type="project" value="InterPro"/>
</dbReference>
<comment type="similarity">
    <text evidence="7">Belongs to the PsbQ family.</text>
</comment>
<evidence type="ECO:0000256" key="5">
    <source>
        <dbReference type="ARBA" id="ARBA00023078"/>
    </source>
</evidence>
<dbReference type="SUPFAM" id="SSF101112">
    <property type="entry name" value="Oxygen-evolving enhancer protein 3"/>
    <property type="match status" value="1"/>
</dbReference>
<proteinExistence type="inferred from homology"/>
<protein>
    <submittedName>
        <fullName evidence="9">PsbQ-like protein 3, chloroplastic</fullName>
    </submittedName>
</protein>